<evidence type="ECO:0000313" key="3">
    <source>
        <dbReference type="Ensembl" id="ENSNMLP00000034222.1"/>
    </source>
</evidence>
<comment type="similarity">
    <text evidence="1">Belongs to the pancreatic ribonuclease family.</text>
</comment>
<dbReference type="GO" id="GO:0004540">
    <property type="term" value="F:RNA nuclease activity"/>
    <property type="evidence" value="ECO:0007669"/>
    <property type="project" value="TreeGrafter"/>
</dbReference>
<dbReference type="InterPro" id="IPR001427">
    <property type="entry name" value="RNaseA"/>
</dbReference>
<reference evidence="3" key="1">
    <citation type="submission" date="2025-08" db="UniProtKB">
        <authorList>
            <consortium name="Ensembl"/>
        </authorList>
    </citation>
    <scope>IDENTIFICATION</scope>
</reference>
<evidence type="ECO:0000259" key="2">
    <source>
        <dbReference type="SMART" id="SM00092"/>
    </source>
</evidence>
<reference evidence="3" key="2">
    <citation type="submission" date="2025-09" db="UniProtKB">
        <authorList>
            <consortium name="Ensembl"/>
        </authorList>
    </citation>
    <scope>IDENTIFICATION</scope>
</reference>
<keyword evidence="4" id="KW-1185">Reference proteome</keyword>
<evidence type="ECO:0000256" key="1">
    <source>
        <dbReference type="ARBA" id="ARBA00005600"/>
    </source>
</evidence>
<proteinExistence type="inferred from homology"/>
<dbReference type="Proteomes" id="UP000694523">
    <property type="component" value="Unplaced"/>
</dbReference>
<dbReference type="SUPFAM" id="SSF54076">
    <property type="entry name" value="RNase A-like"/>
    <property type="match status" value="1"/>
</dbReference>
<dbReference type="Gene3D" id="3.10.130.10">
    <property type="entry name" value="Ribonuclease A-like domain"/>
    <property type="match status" value="1"/>
</dbReference>
<dbReference type="Pfam" id="PF00074">
    <property type="entry name" value="RnaseA"/>
    <property type="match status" value="1"/>
</dbReference>
<dbReference type="Ensembl" id="ENSNMLT00000038112.1">
    <property type="protein sequence ID" value="ENSNMLP00000034222.1"/>
    <property type="gene ID" value="ENSNMLG00000021326.1"/>
</dbReference>
<protein>
    <recommendedName>
        <fullName evidence="2">Ribonuclease A-domain domain-containing protein</fullName>
    </recommendedName>
</protein>
<evidence type="ECO:0000313" key="4">
    <source>
        <dbReference type="Proteomes" id="UP000694523"/>
    </source>
</evidence>
<dbReference type="SMART" id="SM00092">
    <property type="entry name" value="RNAse_Pc"/>
    <property type="match status" value="1"/>
</dbReference>
<organism evidence="3 4">
    <name type="scientific">Neogobius melanostomus</name>
    <name type="common">round goby</name>
    <dbReference type="NCBI Taxonomy" id="47308"/>
    <lineage>
        <taxon>Eukaryota</taxon>
        <taxon>Metazoa</taxon>
        <taxon>Chordata</taxon>
        <taxon>Craniata</taxon>
        <taxon>Vertebrata</taxon>
        <taxon>Euteleostomi</taxon>
        <taxon>Actinopterygii</taxon>
        <taxon>Neopterygii</taxon>
        <taxon>Teleostei</taxon>
        <taxon>Neoteleostei</taxon>
        <taxon>Acanthomorphata</taxon>
        <taxon>Gobiaria</taxon>
        <taxon>Gobiiformes</taxon>
        <taxon>Gobioidei</taxon>
        <taxon>Gobiidae</taxon>
        <taxon>Benthophilinae</taxon>
        <taxon>Neogobiini</taxon>
        <taxon>Neogobius</taxon>
    </lineage>
</organism>
<dbReference type="InterPro" id="IPR036816">
    <property type="entry name" value="RNaseA-like_dom_sf"/>
</dbReference>
<dbReference type="PANTHER" id="PTHR11437">
    <property type="entry name" value="RIBONUCLEASE"/>
    <property type="match status" value="1"/>
</dbReference>
<dbReference type="AlphaFoldDB" id="A0A8C6UI11"/>
<sequence length="139" mass="15711">MRDHCTRTHGLSLDPADFFRLQHTYSKDKWYGCISFMKWLMKEMKWKHKPCKAINDVILGSGKSAKTNLTAVNAVCNKGGSKTPEGYKSNTDFKVVRCRCTNPKGTFPSCKYEETPVKAYIVVKCNNGFPVNLVTVIPI</sequence>
<name>A0A8C6UI11_9GOBI</name>
<dbReference type="GO" id="GO:0050830">
    <property type="term" value="P:defense response to Gram-positive bacterium"/>
    <property type="evidence" value="ECO:0007669"/>
    <property type="project" value="TreeGrafter"/>
</dbReference>
<dbReference type="GO" id="GO:0003676">
    <property type="term" value="F:nucleic acid binding"/>
    <property type="evidence" value="ECO:0007669"/>
    <property type="project" value="InterPro"/>
</dbReference>
<dbReference type="InterPro" id="IPR023412">
    <property type="entry name" value="RNaseA_domain"/>
</dbReference>
<feature type="domain" description="Ribonuclease A-domain" evidence="2">
    <location>
        <begin position="12"/>
        <end position="137"/>
    </location>
</feature>
<accession>A0A8C6UI11</accession>
<dbReference type="PRINTS" id="PR00794">
    <property type="entry name" value="RIBONUCLEASE"/>
</dbReference>